<dbReference type="EMBL" id="CAXDID020000311">
    <property type="protein sequence ID" value="CAL6075029.1"/>
    <property type="molecule type" value="Genomic_DNA"/>
</dbReference>
<dbReference type="Proteomes" id="UP001642409">
    <property type="component" value="Unassembled WGS sequence"/>
</dbReference>
<name>A0AA86PYM8_9EUKA</name>
<gene>
    <name evidence="1" type="ORF">HINF_LOCUS35368</name>
    <name evidence="2" type="ORF">HINF_LOCUS57009</name>
</gene>
<comment type="caution">
    <text evidence="1">The sequence shown here is derived from an EMBL/GenBank/DDBJ whole genome shotgun (WGS) entry which is preliminary data.</text>
</comment>
<reference evidence="1" key="1">
    <citation type="submission" date="2023-06" db="EMBL/GenBank/DDBJ databases">
        <authorList>
            <person name="Kurt Z."/>
        </authorList>
    </citation>
    <scope>NUCLEOTIDE SEQUENCE</scope>
</reference>
<evidence type="ECO:0000313" key="2">
    <source>
        <dbReference type="EMBL" id="CAL6075029.1"/>
    </source>
</evidence>
<accession>A0AA86PYM8</accession>
<organism evidence="1">
    <name type="scientific">Hexamita inflata</name>
    <dbReference type="NCBI Taxonomy" id="28002"/>
    <lineage>
        <taxon>Eukaryota</taxon>
        <taxon>Metamonada</taxon>
        <taxon>Diplomonadida</taxon>
        <taxon>Hexamitidae</taxon>
        <taxon>Hexamitinae</taxon>
        <taxon>Hexamita</taxon>
    </lineage>
</organism>
<dbReference type="AlphaFoldDB" id="A0AA86PYM8"/>
<proteinExistence type="predicted"/>
<keyword evidence="3" id="KW-1185">Reference proteome</keyword>
<protein>
    <submittedName>
        <fullName evidence="2">Hypothetical_protein</fullName>
    </submittedName>
</protein>
<evidence type="ECO:0000313" key="3">
    <source>
        <dbReference type="Proteomes" id="UP001642409"/>
    </source>
</evidence>
<dbReference type="EMBL" id="CATOUU010000779">
    <property type="protein sequence ID" value="CAI9947723.1"/>
    <property type="molecule type" value="Genomic_DNA"/>
</dbReference>
<evidence type="ECO:0000313" key="1">
    <source>
        <dbReference type="EMBL" id="CAI9947723.1"/>
    </source>
</evidence>
<sequence length="179" mass="21130">MSNFGIQLSWKDCFTQTDTSIPFFRSLRFFRNVSNFEFENVMPCTRLFSLFQLVECVCQPLDKYFCKCSCGIQEMVRPPQLFSAQRGWSKIESIVGLLQFLQIMLIPDTQDSRQNGFHIPHVVLKYEVKKQRKNEQISNFDFQIMLQINKLSLKSSGGYYSIPYTNLSMKVFKQQYQKH</sequence>
<reference evidence="2 3" key="2">
    <citation type="submission" date="2024-07" db="EMBL/GenBank/DDBJ databases">
        <authorList>
            <person name="Akdeniz Z."/>
        </authorList>
    </citation>
    <scope>NUCLEOTIDE SEQUENCE [LARGE SCALE GENOMIC DNA]</scope>
</reference>